<dbReference type="Proteomes" id="UP000004259">
    <property type="component" value="Unassembled WGS sequence"/>
</dbReference>
<dbReference type="GO" id="GO:0008270">
    <property type="term" value="F:zinc ion binding"/>
    <property type="evidence" value="ECO:0007669"/>
    <property type="project" value="InterPro"/>
</dbReference>
<dbReference type="PANTHER" id="PTHR21445">
    <property type="entry name" value="ENDONUCLEASE IV ENDODEOXYRIBONUCLEASE IV"/>
    <property type="match status" value="1"/>
</dbReference>
<dbReference type="InterPro" id="IPR036237">
    <property type="entry name" value="Xyl_isomerase-like_sf"/>
</dbReference>
<dbReference type="SUPFAM" id="SSF51658">
    <property type="entry name" value="Xylose isomerase-like"/>
    <property type="match status" value="1"/>
</dbReference>
<dbReference type="Gene3D" id="3.20.20.150">
    <property type="entry name" value="Divalent-metal-dependent TIM barrel enzymes"/>
    <property type="match status" value="1"/>
</dbReference>
<keyword evidence="2" id="KW-0540">Nuclease</keyword>
<keyword evidence="2" id="KW-0378">Hydrolase</keyword>
<feature type="domain" description="Xylose isomerase-like TIM barrel" evidence="1">
    <location>
        <begin position="27"/>
        <end position="268"/>
    </location>
</feature>
<reference evidence="2 3" key="1">
    <citation type="submission" date="2011-02" db="EMBL/GenBank/DDBJ databases">
        <authorList>
            <person name="Nelson K.E."/>
            <person name="Sutton G."/>
            <person name="Torralba M."/>
            <person name="Durkin S."/>
            <person name="Harkins D."/>
            <person name="Montgomery R."/>
            <person name="Ziemer C."/>
            <person name="Klaassens E."/>
            <person name="Ocuiv P."/>
            <person name="Morrison M."/>
        </authorList>
    </citation>
    <scope>NUCLEOTIDE SEQUENCE [LARGE SCALE GENOMIC DNA]</scope>
    <source>
        <strain evidence="2 3">8</strain>
    </source>
</reference>
<sequence length="286" mass="31426">MQAKFGPAGSSDRFSAECKSSLQLPGWVSRMGLDHFEYQCGRGVRVSDKLAASLRAKAEEHGVTVSLHAPYFISLSSTESEKRDKSIDYILQSADAAKRMGAERIVIHSGSCAKMTRAQALELAKDTLMRARKAAVEQGLGDIIFCPETMGKVNQLGDLNEVLELCVLDDSFLPCIDFGHLNAREFGWIKGKAEYAQILDAIGNKLGEDRLKVFHAHFSKIEFTVPGGEKRHLTFAKNNGFGPDFEPLMELVAEKGLAPTFICESAGTQDDDALTMKQCYLKALEN</sequence>
<keyword evidence="3" id="KW-1185">Reference proteome</keyword>
<comment type="caution">
    <text evidence="2">The sequence shown here is derived from an EMBL/GenBank/DDBJ whole genome shotgun (WGS) entry which is preliminary data.</text>
</comment>
<accession>E9S854</accession>
<organism evidence="2 3">
    <name type="scientific">Ruminococcus albus 8</name>
    <dbReference type="NCBI Taxonomy" id="246199"/>
    <lineage>
        <taxon>Bacteria</taxon>
        <taxon>Bacillati</taxon>
        <taxon>Bacillota</taxon>
        <taxon>Clostridia</taxon>
        <taxon>Eubacteriales</taxon>
        <taxon>Oscillospiraceae</taxon>
        <taxon>Ruminococcus</taxon>
    </lineage>
</organism>
<dbReference type="GO" id="GO:0003677">
    <property type="term" value="F:DNA binding"/>
    <property type="evidence" value="ECO:0007669"/>
    <property type="project" value="InterPro"/>
</dbReference>
<dbReference type="InterPro" id="IPR001719">
    <property type="entry name" value="AP_endonuc_2"/>
</dbReference>
<dbReference type="GO" id="GO:0006284">
    <property type="term" value="P:base-excision repair"/>
    <property type="evidence" value="ECO:0007669"/>
    <property type="project" value="TreeGrafter"/>
</dbReference>
<name>E9S854_RUMAL</name>
<dbReference type="PANTHER" id="PTHR21445:SF0">
    <property type="entry name" value="APURINIC-APYRIMIDINIC ENDONUCLEASE"/>
    <property type="match status" value="1"/>
</dbReference>
<dbReference type="RefSeq" id="WP_002847021.1">
    <property type="nucleotide sequence ID" value="NZ_ADKM02000018.1"/>
</dbReference>
<dbReference type="Pfam" id="PF01261">
    <property type="entry name" value="AP_endonuc_2"/>
    <property type="match status" value="1"/>
</dbReference>
<keyword evidence="2" id="KW-0255">Endonuclease</keyword>
<evidence type="ECO:0000313" key="2">
    <source>
        <dbReference type="EMBL" id="EGC04572.1"/>
    </source>
</evidence>
<proteinExistence type="predicted"/>
<dbReference type="STRING" id="246199.CUS_7430"/>
<dbReference type="eggNOG" id="COG0648">
    <property type="taxonomic scope" value="Bacteria"/>
</dbReference>
<dbReference type="InterPro" id="IPR013022">
    <property type="entry name" value="Xyl_isomerase-like_TIM-brl"/>
</dbReference>
<dbReference type="AlphaFoldDB" id="E9S854"/>
<dbReference type="OrthoDB" id="9805666at2"/>
<evidence type="ECO:0000313" key="3">
    <source>
        <dbReference type="Proteomes" id="UP000004259"/>
    </source>
</evidence>
<dbReference type="EMBL" id="ADKM02000018">
    <property type="protein sequence ID" value="EGC04572.1"/>
    <property type="molecule type" value="Genomic_DNA"/>
</dbReference>
<evidence type="ECO:0000259" key="1">
    <source>
        <dbReference type="Pfam" id="PF01261"/>
    </source>
</evidence>
<protein>
    <submittedName>
        <fullName evidence="2">AP endonuclease, family 2</fullName>
    </submittedName>
</protein>
<dbReference type="GO" id="GO:0003906">
    <property type="term" value="F:DNA-(apurinic or apyrimidinic site) endonuclease activity"/>
    <property type="evidence" value="ECO:0007669"/>
    <property type="project" value="TreeGrafter"/>
</dbReference>
<dbReference type="SMART" id="SM00518">
    <property type="entry name" value="AP2Ec"/>
    <property type="match status" value="1"/>
</dbReference>
<gene>
    <name evidence="2" type="ORF">CUS_7430</name>
</gene>
<dbReference type="GO" id="GO:0008081">
    <property type="term" value="F:phosphoric diester hydrolase activity"/>
    <property type="evidence" value="ECO:0007669"/>
    <property type="project" value="TreeGrafter"/>
</dbReference>